<evidence type="ECO:0000313" key="8">
    <source>
        <dbReference type="Proteomes" id="UP001570511"/>
    </source>
</evidence>
<dbReference type="InterPro" id="IPR050311">
    <property type="entry name" value="ORC1/CDC6"/>
</dbReference>
<organism evidence="7 8">
    <name type="scientific">Halobellus rubicundus</name>
    <dbReference type="NCBI Taxonomy" id="2996466"/>
    <lineage>
        <taxon>Archaea</taxon>
        <taxon>Methanobacteriati</taxon>
        <taxon>Methanobacteriota</taxon>
        <taxon>Stenosarchaea group</taxon>
        <taxon>Halobacteria</taxon>
        <taxon>Halobacteriales</taxon>
        <taxon>Haloferacaceae</taxon>
        <taxon>Halobellus</taxon>
    </lineage>
</organism>
<dbReference type="InterPro" id="IPR036390">
    <property type="entry name" value="WH_DNA-bd_sf"/>
</dbReference>
<reference evidence="7 8" key="1">
    <citation type="submission" date="2024-08" db="EMBL/GenBank/DDBJ databases">
        <title>Halobellus sp. MBLA0158 whole genome sequence.</title>
        <authorList>
            <person name="Hwang C.Y."/>
            <person name="Cho E.-S."/>
            <person name="Seo M.-J."/>
        </authorList>
    </citation>
    <scope>NUCLEOTIDE SEQUENCE [LARGE SCALE GENOMIC DNA]</scope>
    <source>
        <strain evidence="7 8">MBLA0158</strain>
    </source>
</reference>
<dbReference type="Proteomes" id="UP001570511">
    <property type="component" value="Unassembled WGS sequence"/>
</dbReference>
<keyword evidence="2" id="KW-0235">DNA replication</keyword>
<dbReference type="PANTHER" id="PTHR10763">
    <property type="entry name" value="CELL DIVISION CONTROL PROTEIN 6-RELATED"/>
    <property type="match status" value="1"/>
</dbReference>
<dbReference type="Pfam" id="PF09079">
    <property type="entry name" value="WHD_Cdc6"/>
    <property type="match status" value="1"/>
</dbReference>
<keyword evidence="4" id="KW-0067">ATP-binding</keyword>
<comment type="similarity">
    <text evidence="1">Belongs to the CDC6/cdc18 family.</text>
</comment>
<dbReference type="GO" id="GO:0005524">
    <property type="term" value="F:ATP binding"/>
    <property type="evidence" value="ECO:0007669"/>
    <property type="project" value="UniProtKB-KW"/>
</dbReference>
<dbReference type="SUPFAM" id="SSF52540">
    <property type="entry name" value="P-loop containing nucleoside triphosphate hydrolases"/>
    <property type="match status" value="1"/>
</dbReference>
<dbReference type="NCBIfam" id="TIGR02928">
    <property type="entry name" value="orc1/cdc6 family replication initiation protein"/>
    <property type="match status" value="1"/>
</dbReference>
<dbReference type="Gene3D" id="1.10.10.10">
    <property type="entry name" value="Winged helix-like DNA-binding domain superfamily/Winged helix DNA-binding domain"/>
    <property type="match status" value="1"/>
</dbReference>
<dbReference type="Gene3D" id="3.40.50.300">
    <property type="entry name" value="P-loop containing nucleotide triphosphate hydrolases"/>
    <property type="match status" value="1"/>
</dbReference>
<evidence type="ECO:0000256" key="3">
    <source>
        <dbReference type="ARBA" id="ARBA00022741"/>
    </source>
</evidence>
<dbReference type="SMART" id="SM00382">
    <property type="entry name" value="AAA"/>
    <property type="match status" value="1"/>
</dbReference>
<keyword evidence="8" id="KW-1185">Reference proteome</keyword>
<dbReference type="CDD" id="cd08768">
    <property type="entry name" value="Cdc6_C"/>
    <property type="match status" value="1"/>
</dbReference>
<dbReference type="EMBL" id="JBGNYA010000001">
    <property type="protein sequence ID" value="MFA1610033.1"/>
    <property type="molecule type" value="Genomic_DNA"/>
</dbReference>
<dbReference type="InterPro" id="IPR049945">
    <property type="entry name" value="AAA_22"/>
</dbReference>
<sequence>MNSSTSLISDPGPLQPETIPLEFECRQQALEQLKNRADSGRNIHLYGERGTGKTHLTLSTLQSMDDVQTCYVDCRHCQTQYQILQQILRKLTGEPVKDGLHTSTLQRRIEDRTTAVQTIIVLDEIDFLLQEDEDSTLYHLSRTSNPIHLVTISPNKTELQDHLEERTYSSLQPQTIQLQPYTEDQTYQILLQRAQKALKPQTLQKQALGKITSQADDLKSGLHWLKAAAETAENAVTVSTVEQTREKAFKQHAQQLLQPFTQHHHLTHQAIKELHSELGTVTAGDVYQKYRELTDKHEIDSLTDRRISDYLKHLELLDLIEAEYHYGGRKGKTREITVKRSVSNP</sequence>
<comment type="caution">
    <text evidence="7">The sequence shown here is derived from an EMBL/GenBank/DDBJ whole genome shotgun (WGS) entry which is preliminary data.</text>
</comment>
<feature type="domain" description="AAA+ ATPase" evidence="5">
    <location>
        <begin position="39"/>
        <end position="318"/>
    </location>
</feature>
<evidence type="ECO:0000259" key="6">
    <source>
        <dbReference type="SMART" id="SM01074"/>
    </source>
</evidence>
<dbReference type="InterPro" id="IPR014277">
    <property type="entry name" value="Orc1/Cdc6_arc"/>
</dbReference>
<dbReference type="SMART" id="SM01074">
    <property type="entry name" value="Cdc6_C"/>
    <property type="match status" value="1"/>
</dbReference>
<name>A0ABD5M807_9EURY</name>
<dbReference type="CDD" id="cd00009">
    <property type="entry name" value="AAA"/>
    <property type="match status" value="1"/>
</dbReference>
<evidence type="ECO:0000259" key="5">
    <source>
        <dbReference type="SMART" id="SM00382"/>
    </source>
</evidence>
<dbReference type="InterPro" id="IPR003593">
    <property type="entry name" value="AAA+_ATPase"/>
</dbReference>
<proteinExistence type="inferred from homology"/>
<feature type="domain" description="Cdc6 C-terminal" evidence="6">
    <location>
        <begin position="268"/>
        <end position="342"/>
    </location>
</feature>
<dbReference type="Gene3D" id="1.10.8.60">
    <property type="match status" value="1"/>
</dbReference>
<dbReference type="RefSeq" id="WP_372387248.1">
    <property type="nucleotide sequence ID" value="NZ_JBGNYA010000001.1"/>
</dbReference>
<dbReference type="Pfam" id="PF13401">
    <property type="entry name" value="AAA_22"/>
    <property type="match status" value="1"/>
</dbReference>
<dbReference type="InterPro" id="IPR015163">
    <property type="entry name" value="Cdc6_C"/>
</dbReference>
<keyword evidence="3" id="KW-0547">Nucleotide-binding</keyword>
<dbReference type="PANTHER" id="PTHR10763:SF26">
    <property type="entry name" value="CELL DIVISION CONTROL PROTEIN 6 HOMOLOG"/>
    <property type="match status" value="1"/>
</dbReference>
<dbReference type="AlphaFoldDB" id="A0ABD5M807"/>
<protein>
    <submittedName>
        <fullName evidence="7">Cdc6/Cdc18 family protein</fullName>
    </submittedName>
</protein>
<gene>
    <name evidence="7" type="ORF">OS889_03305</name>
</gene>
<accession>A0ABD5M807</accession>
<evidence type="ECO:0000313" key="7">
    <source>
        <dbReference type="EMBL" id="MFA1610033.1"/>
    </source>
</evidence>
<dbReference type="SUPFAM" id="SSF46785">
    <property type="entry name" value="Winged helix' DNA-binding domain"/>
    <property type="match status" value="1"/>
</dbReference>
<dbReference type="GO" id="GO:0006260">
    <property type="term" value="P:DNA replication"/>
    <property type="evidence" value="ECO:0007669"/>
    <property type="project" value="UniProtKB-KW"/>
</dbReference>
<dbReference type="InterPro" id="IPR027417">
    <property type="entry name" value="P-loop_NTPase"/>
</dbReference>
<evidence type="ECO:0000256" key="2">
    <source>
        <dbReference type="ARBA" id="ARBA00022705"/>
    </source>
</evidence>
<evidence type="ECO:0000256" key="4">
    <source>
        <dbReference type="ARBA" id="ARBA00022840"/>
    </source>
</evidence>
<dbReference type="InterPro" id="IPR036388">
    <property type="entry name" value="WH-like_DNA-bd_sf"/>
</dbReference>
<evidence type="ECO:0000256" key="1">
    <source>
        <dbReference type="ARBA" id="ARBA00006184"/>
    </source>
</evidence>